<gene>
    <name evidence="8" type="ORF">SAMN05216548_11212</name>
</gene>
<feature type="transmembrane region" description="Helical" evidence="7">
    <location>
        <begin position="227"/>
        <end position="246"/>
    </location>
</feature>
<dbReference type="Pfam" id="PF03916">
    <property type="entry name" value="NrfD"/>
    <property type="match status" value="1"/>
</dbReference>
<proteinExistence type="inferred from homology"/>
<dbReference type="STRING" id="1855383.SAMN05216548_11212"/>
<keyword evidence="9" id="KW-1185">Reference proteome</keyword>
<feature type="transmembrane region" description="Helical" evidence="7">
    <location>
        <begin position="87"/>
        <end position="107"/>
    </location>
</feature>
<accession>A0A1H9LTM0</accession>
<evidence type="ECO:0000256" key="3">
    <source>
        <dbReference type="ARBA" id="ARBA00022475"/>
    </source>
</evidence>
<evidence type="ECO:0000313" key="8">
    <source>
        <dbReference type="EMBL" id="SER14619.1"/>
    </source>
</evidence>
<evidence type="ECO:0000256" key="7">
    <source>
        <dbReference type="SAM" id="Phobius"/>
    </source>
</evidence>
<dbReference type="AlphaFoldDB" id="A0A1H9LTM0"/>
<feature type="transmembrane region" description="Helical" evidence="7">
    <location>
        <begin position="307"/>
        <end position="328"/>
    </location>
</feature>
<evidence type="ECO:0000256" key="2">
    <source>
        <dbReference type="ARBA" id="ARBA00008929"/>
    </source>
</evidence>
<protein>
    <submittedName>
        <fullName evidence="8">Prokaryotic molybdopterin-containing oxidoreductase family, membrane subunit</fullName>
    </submittedName>
</protein>
<reference evidence="8 9" key="1">
    <citation type="submission" date="2016-10" db="EMBL/GenBank/DDBJ databases">
        <authorList>
            <person name="de Groot N.N."/>
        </authorList>
    </citation>
    <scope>NUCLEOTIDE SEQUENCE [LARGE SCALE GENOMIC DNA]</scope>
    <source>
        <strain evidence="8 9">A52C2</strain>
    </source>
</reference>
<feature type="transmembrane region" description="Helical" evidence="7">
    <location>
        <begin position="418"/>
        <end position="439"/>
    </location>
</feature>
<dbReference type="GO" id="GO:0005886">
    <property type="term" value="C:plasma membrane"/>
    <property type="evidence" value="ECO:0007669"/>
    <property type="project" value="UniProtKB-SubCell"/>
</dbReference>
<keyword evidence="3" id="KW-1003">Cell membrane</keyword>
<keyword evidence="4 7" id="KW-0812">Transmembrane</keyword>
<comment type="similarity">
    <text evidence="2">Belongs to the NrfD family.</text>
</comment>
<evidence type="ECO:0000313" key="9">
    <source>
        <dbReference type="Proteomes" id="UP000199647"/>
    </source>
</evidence>
<evidence type="ECO:0000256" key="4">
    <source>
        <dbReference type="ARBA" id="ARBA00022692"/>
    </source>
</evidence>
<organism evidence="8 9">
    <name type="scientific">Faunimonas pinastri</name>
    <dbReference type="NCBI Taxonomy" id="1855383"/>
    <lineage>
        <taxon>Bacteria</taxon>
        <taxon>Pseudomonadati</taxon>
        <taxon>Pseudomonadota</taxon>
        <taxon>Alphaproteobacteria</taxon>
        <taxon>Hyphomicrobiales</taxon>
        <taxon>Afifellaceae</taxon>
        <taxon>Faunimonas</taxon>
    </lineage>
</organism>
<comment type="subcellular location">
    <subcellularLocation>
        <location evidence="1">Cell membrane</location>
        <topology evidence="1">Multi-pass membrane protein</topology>
    </subcellularLocation>
</comment>
<dbReference type="Proteomes" id="UP000199647">
    <property type="component" value="Unassembled WGS sequence"/>
</dbReference>
<feature type="transmembrane region" description="Helical" evidence="7">
    <location>
        <begin position="373"/>
        <end position="398"/>
    </location>
</feature>
<evidence type="ECO:0000256" key="1">
    <source>
        <dbReference type="ARBA" id="ARBA00004651"/>
    </source>
</evidence>
<evidence type="ECO:0000256" key="6">
    <source>
        <dbReference type="ARBA" id="ARBA00023136"/>
    </source>
</evidence>
<keyword evidence="5 7" id="KW-1133">Transmembrane helix</keyword>
<feature type="transmembrane region" description="Helical" evidence="7">
    <location>
        <begin position="165"/>
        <end position="187"/>
    </location>
</feature>
<dbReference type="RefSeq" id="WP_428976973.1">
    <property type="nucleotide sequence ID" value="NZ_FOFG01000012.1"/>
</dbReference>
<dbReference type="InterPro" id="IPR005614">
    <property type="entry name" value="NrfD-like"/>
</dbReference>
<sequence>MATTKLHLTERETAARFLPREMTYDEVTRDVSEQILTKRVGRVWWIFFAISILGTGLMLASIAWLFIEGIGIWGINTSNIWGFAIANYVWWIGIGNAGTLISSMLLLTRQKWRSSINRFAEAMTLFAASIAGLFPILHLGRPYYFFWLVPYPSTMDLWPQWRSPLVWDLFAIASYLIFSILFWYTGVIPDLATMRDRARTTTGRVLYGAFALGWTGSARDWARYEKYYKAMAALGVPLVCSVHSVVGLDFAAGLAPGWQETIFPPYFVVGAMFSGFAMVVTLAIAIRWGFGLRHLITDNHLDLMGKILLMGSLIMGISYATEWFMSWYGGSDADRSVVSFEFTGPYAPWYWLMLFGNVLAPQLLWFRTARINTAILIFVAIMINVGMWLERILIVAVTPSHDQLPSQWRLYSPTIWDWSLFIGTLGFFLFMFLCFVRLVPVVSMHEVKQLAHERRSA</sequence>
<dbReference type="PANTHER" id="PTHR43044:SF2">
    <property type="entry name" value="POLYSULPHIDE REDUCTASE NRFD"/>
    <property type="match status" value="1"/>
</dbReference>
<feature type="transmembrane region" description="Helical" evidence="7">
    <location>
        <begin position="348"/>
        <end position="366"/>
    </location>
</feature>
<name>A0A1H9LTM0_9HYPH</name>
<feature type="transmembrane region" description="Helical" evidence="7">
    <location>
        <begin position="119"/>
        <end position="145"/>
    </location>
</feature>
<dbReference type="EMBL" id="FOFG01000012">
    <property type="protein sequence ID" value="SER14619.1"/>
    <property type="molecule type" value="Genomic_DNA"/>
</dbReference>
<feature type="transmembrane region" description="Helical" evidence="7">
    <location>
        <begin position="43"/>
        <end position="67"/>
    </location>
</feature>
<keyword evidence="6 7" id="KW-0472">Membrane</keyword>
<dbReference type="PANTHER" id="PTHR43044">
    <property type="match status" value="1"/>
</dbReference>
<feature type="transmembrane region" description="Helical" evidence="7">
    <location>
        <begin position="266"/>
        <end position="286"/>
    </location>
</feature>
<evidence type="ECO:0000256" key="5">
    <source>
        <dbReference type="ARBA" id="ARBA00022989"/>
    </source>
</evidence>